<keyword evidence="2" id="KW-0472">Membrane</keyword>
<accession>A0A366H7S2</accession>
<keyword evidence="4" id="KW-1185">Reference proteome</keyword>
<comment type="caution">
    <text evidence="3">The sequence shown here is derived from an EMBL/GenBank/DDBJ whole genome shotgun (WGS) entry which is preliminary data.</text>
</comment>
<evidence type="ECO:0000256" key="2">
    <source>
        <dbReference type="SAM" id="Phobius"/>
    </source>
</evidence>
<reference evidence="3 4" key="1">
    <citation type="submission" date="2018-06" db="EMBL/GenBank/DDBJ databases">
        <title>Genomic Encyclopedia of Type Strains, Phase IV (KMG-IV): sequencing the most valuable type-strain genomes for metagenomic binning, comparative biology and taxonomic classification.</title>
        <authorList>
            <person name="Goeker M."/>
        </authorList>
    </citation>
    <scope>NUCLEOTIDE SEQUENCE [LARGE SCALE GENOMIC DNA]</scope>
    <source>
        <strain evidence="3 4">DSM 25532</strain>
    </source>
</reference>
<proteinExistence type="predicted"/>
<feature type="coiled-coil region" evidence="1">
    <location>
        <begin position="44"/>
        <end position="75"/>
    </location>
</feature>
<keyword evidence="1" id="KW-0175">Coiled coil</keyword>
<dbReference type="PROSITE" id="PS51257">
    <property type="entry name" value="PROKAR_LIPOPROTEIN"/>
    <property type="match status" value="1"/>
</dbReference>
<protein>
    <submittedName>
        <fullName evidence="3">Uncharacterized protein</fullName>
    </submittedName>
</protein>
<evidence type="ECO:0000313" key="4">
    <source>
        <dbReference type="Proteomes" id="UP000253426"/>
    </source>
</evidence>
<gene>
    <name evidence="3" type="ORF">DES53_112198</name>
</gene>
<sequence length="119" mass="13199">MKITSIIHPILWLLLMGLTTSCGRRPPPPESRGPEASGMPAISVENLVHQNAVLQEQLQTERELHRKTVQRLALEQSWRNRWQTAAFIAGVAVVLALLIGMSLGSDTRKEAENSYDNAS</sequence>
<name>A0A366H7S2_9BACT</name>
<keyword evidence="2" id="KW-1133">Transmembrane helix</keyword>
<keyword evidence="2" id="KW-0812">Transmembrane</keyword>
<evidence type="ECO:0000256" key="1">
    <source>
        <dbReference type="SAM" id="Coils"/>
    </source>
</evidence>
<dbReference type="EMBL" id="QNRR01000012">
    <property type="protein sequence ID" value="RBP38200.1"/>
    <property type="molecule type" value="Genomic_DNA"/>
</dbReference>
<feature type="transmembrane region" description="Helical" evidence="2">
    <location>
        <begin position="82"/>
        <end position="103"/>
    </location>
</feature>
<dbReference type="Proteomes" id="UP000253426">
    <property type="component" value="Unassembled WGS sequence"/>
</dbReference>
<evidence type="ECO:0000313" key="3">
    <source>
        <dbReference type="EMBL" id="RBP38200.1"/>
    </source>
</evidence>
<organism evidence="3 4">
    <name type="scientific">Roseimicrobium gellanilyticum</name>
    <dbReference type="NCBI Taxonomy" id="748857"/>
    <lineage>
        <taxon>Bacteria</taxon>
        <taxon>Pseudomonadati</taxon>
        <taxon>Verrucomicrobiota</taxon>
        <taxon>Verrucomicrobiia</taxon>
        <taxon>Verrucomicrobiales</taxon>
        <taxon>Verrucomicrobiaceae</taxon>
        <taxon>Roseimicrobium</taxon>
    </lineage>
</organism>
<dbReference type="RefSeq" id="WP_113961307.1">
    <property type="nucleotide sequence ID" value="NZ_QNRR01000012.1"/>
</dbReference>
<dbReference type="AlphaFoldDB" id="A0A366H7S2"/>